<accession>A8ZPM1</accession>
<protein>
    <recommendedName>
        <fullName evidence="3">Actin-like protein N-terminal domain-containing protein</fullName>
    </recommendedName>
</protein>
<name>A8ZPM1_ACAM1</name>
<proteinExistence type="predicted"/>
<evidence type="ECO:0008006" key="3">
    <source>
        <dbReference type="Google" id="ProtNLM"/>
    </source>
</evidence>
<organism evidence="1 2">
    <name type="scientific">Acaryochloris marina (strain MBIC 11017)</name>
    <dbReference type="NCBI Taxonomy" id="329726"/>
    <lineage>
        <taxon>Bacteria</taxon>
        <taxon>Bacillati</taxon>
        <taxon>Cyanobacteriota</taxon>
        <taxon>Cyanophyceae</taxon>
        <taxon>Acaryochloridales</taxon>
        <taxon>Acaryochloridaceae</taxon>
        <taxon>Acaryochloris</taxon>
    </lineage>
</organism>
<dbReference type="KEGG" id="amr:AM1_E0188"/>
<dbReference type="HOGENOM" id="CLU_062163_0_0_3"/>
<reference evidence="1 2" key="1">
    <citation type="journal article" date="2008" name="Proc. Natl. Acad. Sci. U.S.A.">
        <title>Niche adaptation and genome expansion in the chlorophyll d-producing cyanobacterium Acaryochloris marina.</title>
        <authorList>
            <person name="Swingley W.D."/>
            <person name="Chen M."/>
            <person name="Cheung P.C."/>
            <person name="Conrad A.L."/>
            <person name="Dejesa L.C."/>
            <person name="Hao J."/>
            <person name="Honchak B.M."/>
            <person name="Karbach L.E."/>
            <person name="Kurdoglu A."/>
            <person name="Lahiri S."/>
            <person name="Mastrian S.D."/>
            <person name="Miyashita H."/>
            <person name="Page L."/>
            <person name="Ramakrishna P."/>
            <person name="Satoh S."/>
            <person name="Sattley W.M."/>
            <person name="Shimada Y."/>
            <person name="Taylor H.L."/>
            <person name="Tomo T."/>
            <person name="Tsuchiya T."/>
            <person name="Wang Z.T."/>
            <person name="Raymond J."/>
            <person name="Mimuro M."/>
            <person name="Blankenship R.E."/>
            <person name="Touchman J.W."/>
        </authorList>
    </citation>
    <scope>NUCLEOTIDE SEQUENCE [LARGE SCALE GENOMIC DNA]</scope>
    <source>
        <strain evidence="2">MBIC 11017</strain>
        <plasmid evidence="2">Plasmid pREB5</plasmid>
    </source>
</reference>
<keyword evidence="1" id="KW-0614">Plasmid</keyword>
<sequence>MNFSQGAILHLNIDTGSSSTRGFFLADFDGGTHEGFINQPPNVGFLMQSNYENDKRRSTTKTSRVTFRQGSDWVFRIVGEIPGHAGTKTDPNMSKADLLVPKVLAFVGLALDRVPELSPDRVKLVINFMLPISEWTEYADLESDLLSCLLGGFGYNGRHIDFAAVDAKGYMEGAGMATIPPPDITAYVGVCGHKDANFIAVEDGRPLAYPKSKTFEGLGMSSIVNSVMHFTDDVQGAKAVFRFLALMDKPNKQDQARKELAALIKPHRLEQKLTQTREGFNKNWGEIKQRIDSDRGIKQAQAFYLVGGNAPIYKSRFKALFGSAFKPLNGAIKQLSDEFEEINTQWAYRAIDVWMLHLHVTGRTWTPKGVKEYAQAK</sequence>
<evidence type="ECO:0000313" key="1">
    <source>
        <dbReference type="EMBL" id="ABW32957.1"/>
    </source>
</evidence>
<dbReference type="Proteomes" id="UP000000268">
    <property type="component" value="Plasmid pREB5"/>
</dbReference>
<dbReference type="AlphaFoldDB" id="A8ZPM1"/>
<geneLocation type="plasmid" evidence="1 2">
    <name>pREB5</name>
</geneLocation>
<dbReference type="EMBL" id="CP000842">
    <property type="protein sequence ID" value="ABW32957.1"/>
    <property type="molecule type" value="Genomic_DNA"/>
</dbReference>
<dbReference type="RefSeq" id="WP_012167901.1">
    <property type="nucleotide sequence ID" value="NC_009930.1"/>
</dbReference>
<evidence type="ECO:0000313" key="2">
    <source>
        <dbReference type="Proteomes" id="UP000000268"/>
    </source>
</evidence>
<keyword evidence="2" id="KW-1185">Reference proteome</keyword>
<gene>
    <name evidence="1" type="ordered locus">AM1_E0188</name>
</gene>